<keyword evidence="4 6" id="KW-0391">Immunity</keyword>
<evidence type="ECO:0000259" key="9">
    <source>
        <dbReference type="SMART" id="SM00701"/>
    </source>
</evidence>
<keyword evidence="3" id="KW-0732">Signal</keyword>
<feature type="disulfide bond" evidence="7">
    <location>
        <begin position="66"/>
        <end position="72"/>
    </location>
</feature>
<dbReference type="PANTHER" id="PTHR11022">
    <property type="entry name" value="PEPTIDOGLYCAN RECOGNITION PROTEIN"/>
    <property type="match status" value="1"/>
</dbReference>
<dbReference type="GO" id="GO:0009253">
    <property type="term" value="P:peptidoglycan catabolic process"/>
    <property type="evidence" value="ECO:0007669"/>
    <property type="project" value="InterPro"/>
</dbReference>
<evidence type="ECO:0000256" key="6">
    <source>
        <dbReference type="PIRNR" id="PIRNR037945"/>
    </source>
</evidence>
<reference evidence="10" key="1">
    <citation type="submission" date="2022-02" db="EMBL/GenBank/DDBJ databases">
        <authorList>
            <person name="Park B.J."/>
            <person name="Yoon Y.B."/>
            <person name="Cho S.J."/>
            <person name="Park S.C."/>
        </authorList>
    </citation>
    <scope>NUCLEOTIDE SEQUENCE</scope>
</reference>
<name>A0A9E9JL18_9ANNE</name>
<dbReference type="GO" id="GO:0042834">
    <property type="term" value="F:peptidoglycan binding"/>
    <property type="evidence" value="ECO:0007669"/>
    <property type="project" value="InterPro"/>
</dbReference>
<comment type="similarity">
    <text evidence="1 6">Belongs to the N-acetylmuramoyl-L-alanine amidase 2 family.</text>
</comment>
<dbReference type="SMR" id="A0A9E9JL18"/>
<dbReference type="InterPro" id="IPR036505">
    <property type="entry name" value="Amidase/PGRP_sf"/>
</dbReference>
<keyword evidence="2 6" id="KW-0399">Innate immunity</keyword>
<dbReference type="PIRSF" id="PIRSF037945">
    <property type="entry name" value="PGRPs"/>
    <property type="match status" value="1"/>
</dbReference>
<evidence type="ECO:0000313" key="10">
    <source>
        <dbReference type="EMBL" id="WAQ69892.1"/>
    </source>
</evidence>
<evidence type="ECO:0000256" key="7">
    <source>
        <dbReference type="PIRSR" id="PIRSR037945-1"/>
    </source>
</evidence>
<accession>A0A9E9JL18</accession>
<dbReference type="InterPro" id="IPR015510">
    <property type="entry name" value="PGRP"/>
</dbReference>
<dbReference type="EMBL" id="OM835898">
    <property type="protein sequence ID" value="WAQ69892.1"/>
    <property type="molecule type" value="mRNA"/>
</dbReference>
<dbReference type="InterPro" id="IPR017331">
    <property type="entry name" value="Peptidoglycan_recognition"/>
</dbReference>
<dbReference type="PANTHER" id="PTHR11022:SF41">
    <property type="entry name" value="PEPTIDOGLYCAN-RECOGNITION PROTEIN LC-RELATED"/>
    <property type="match status" value="1"/>
</dbReference>
<dbReference type="Gene3D" id="3.40.80.10">
    <property type="entry name" value="Peptidoglycan recognition protein-like"/>
    <property type="match status" value="1"/>
</dbReference>
<dbReference type="CDD" id="cd06583">
    <property type="entry name" value="PGRP"/>
    <property type="match status" value="1"/>
</dbReference>
<dbReference type="FunFam" id="3.40.80.10:FF:000001">
    <property type="entry name" value="Peptidoglycan recognition protein 1"/>
    <property type="match status" value="1"/>
</dbReference>
<feature type="domain" description="Peptidoglycan recognition protein family" evidence="9">
    <location>
        <begin position="28"/>
        <end position="172"/>
    </location>
</feature>
<dbReference type="Pfam" id="PF01510">
    <property type="entry name" value="Amidase_2"/>
    <property type="match status" value="1"/>
</dbReference>
<sequence>MPGVGGLIISMFALHAGMSNDGPICDSLTFVSRSEWGARPPKDPPTHIGHPVNMSFIHHSLSPGACFDKEACMKAVRGIQNFHMDTRGWNDIGYSFLIGGDGRVYEGRGWDIVGAHTLGYNSVALGFCIIGDYTASLPSDAAIQAAKNVIKCGVDKGYIIESYELFGHRDGGYTECPGDALYHLIHSWPNFSRRKIPKHRA</sequence>
<evidence type="ECO:0000256" key="1">
    <source>
        <dbReference type="ARBA" id="ARBA00007553"/>
    </source>
</evidence>
<dbReference type="InterPro" id="IPR002502">
    <property type="entry name" value="Amidase_domain"/>
</dbReference>
<proteinExistence type="evidence at transcript level"/>
<evidence type="ECO:0000256" key="4">
    <source>
        <dbReference type="ARBA" id="ARBA00022859"/>
    </source>
</evidence>
<dbReference type="SMART" id="SM00644">
    <property type="entry name" value="Ami_2"/>
    <property type="match status" value="1"/>
</dbReference>
<dbReference type="InterPro" id="IPR006619">
    <property type="entry name" value="PGRP_domain_met/bac"/>
</dbReference>
<evidence type="ECO:0000256" key="3">
    <source>
        <dbReference type="ARBA" id="ARBA00022729"/>
    </source>
</evidence>
<dbReference type="SMART" id="SM00701">
    <property type="entry name" value="PGRP"/>
    <property type="match status" value="1"/>
</dbReference>
<organism evidence="10">
    <name type="scientific">Eisenia andrei</name>
    <dbReference type="NCBI Taxonomy" id="168636"/>
    <lineage>
        <taxon>Eukaryota</taxon>
        <taxon>Metazoa</taxon>
        <taxon>Spiralia</taxon>
        <taxon>Lophotrochozoa</taxon>
        <taxon>Annelida</taxon>
        <taxon>Clitellata</taxon>
        <taxon>Oligochaeta</taxon>
        <taxon>Crassiclitellata</taxon>
        <taxon>Lumbricina</taxon>
        <taxon>Lumbricidae</taxon>
        <taxon>Lumbricinae</taxon>
        <taxon>Eisenia</taxon>
    </lineage>
</organism>
<dbReference type="AlphaFoldDB" id="A0A9E9JL18"/>
<feature type="domain" description="N-acetylmuramoyl-L-alanine amidase" evidence="8">
    <location>
        <begin position="40"/>
        <end position="178"/>
    </location>
</feature>
<feature type="disulfide bond" evidence="7">
    <location>
        <begin position="25"/>
        <end position="152"/>
    </location>
</feature>
<gene>
    <name evidence="10" type="primary">PGPR4</name>
</gene>
<dbReference type="SUPFAM" id="SSF55846">
    <property type="entry name" value="N-acetylmuramoyl-L-alanine amidase-like"/>
    <property type="match status" value="1"/>
</dbReference>
<evidence type="ECO:0000259" key="8">
    <source>
        <dbReference type="SMART" id="SM00644"/>
    </source>
</evidence>
<evidence type="ECO:0000256" key="2">
    <source>
        <dbReference type="ARBA" id="ARBA00022588"/>
    </source>
</evidence>
<dbReference type="GO" id="GO:0008270">
    <property type="term" value="F:zinc ion binding"/>
    <property type="evidence" value="ECO:0007669"/>
    <property type="project" value="InterPro"/>
</dbReference>
<protein>
    <recommendedName>
        <fullName evidence="6">Peptidoglycan-recognition protein</fullName>
    </recommendedName>
</protein>
<evidence type="ECO:0000256" key="5">
    <source>
        <dbReference type="ARBA" id="ARBA00023157"/>
    </source>
</evidence>
<dbReference type="GO" id="GO:0045087">
    <property type="term" value="P:innate immune response"/>
    <property type="evidence" value="ECO:0007669"/>
    <property type="project" value="UniProtKB-KW"/>
</dbReference>
<dbReference type="GO" id="GO:0008745">
    <property type="term" value="F:N-acetylmuramoyl-L-alanine amidase activity"/>
    <property type="evidence" value="ECO:0007669"/>
    <property type="project" value="InterPro"/>
</dbReference>
<keyword evidence="5 7" id="KW-1015">Disulfide bond</keyword>